<dbReference type="AlphaFoldDB" id="A0AA86QVY5"/>
<reference evidence="5 7" key="2">
    <citation type="submission" date="2024-07" db="EMBL/GenBank/DDBJ databases">
        <authorList>
            <person name="Akdeniz Z."/>
        </authorList>
    </citation>
    <scope>NUCLEOTIDE SEQUENCE [LARGE SCALE GENOMIC DNA]</scope>
</reference>
<evidence type="ECO:0000313" key="6">
    <source>
        <dbReference type="EMBL" id="CAL6005959.1"/>
    </source>
</evidence>
<comment type="caution">
    <text evidence="4">The sequence shown here is derived from an EMBL/GenBank/DDBJ whole genome shotgun (WGS) entry which is preliminary data.</text>
</comment>
<dbReference type="EMBL" id="CATOUU010000108">
    <property type="protein sequence ID" value="CAI9916511.1"/>
    <property type="molecule type" value="Genomic_DNA"/>
</dbReference>
<dbReference type="EMBL" id="CAXDID020000053">
    <property type="protein sequence ID" value="CAL6005959.1"/>
    <property type="molecule type" value="Genomic_DNA"/>
</dbReference>
<keyword evidence="1" id="KW-0175">Coiled coil</keyword>
<reference evidence="4" key="1">
    <citation type="submission" date="2023-06" db="EMBL/GenBank/DDBJ databases">
        <authorList>
            <person name="Kurt Z."/>
        </authorList>
    </citation>
    <scope>NUCLEOTIDE SEQUENCE</scope>
</reference>
<sequence length="106" mass="12781">MHPYWSPILKKHIDQTTPTKPRKNTQEDNEHKEMLKKLEISKRENDEYYQQIFQLQQENFLLRQQNELRNDILIQTHILLQLNQTSPNSNQILQSIQSVIDCNIIQ</sequence>
<dbReference type="Proteomes" id="UP001642409">
    <property type="component" value="Unassembled WGS sequence"/>
</dbReference>
<feature type="coiled-coil region" evidence="1">
    <location>
        <begin position="31"/>
        <end position="58"/>
    </location>
</feature>
<keyword evidence="7" id="KW-1185">Reference proteome</keyword>
<feature type="region of interest" description="Disordered" evidence="2">
    <location>
        <begin position="1"/>
        <end position="31"/>
    </location>
</feature>
<evidence type="ECO:0000313" key="5">
    <source>
        <dbReference type="EMBL" id="CAL5983663.1"/>
    </source>
</evidence>
<name>A0AA86QVY5_9EUKA</name>
<evidence type="ECO:0000313" key="4">
    <source>
        <dbReference type="EMBL" id="CAI9960349.1"/>
    </source>
</evidence>
<dbReference type="EMBL" id="CATOUU010000931">
    <property type="protein sequence ID" value="CAI9960349.1"/>
    <property type="molecule type" value="Genomic_DNA"/>
</dbReference>
<evidence type="ECO:0000256" key="1">
    <source>
        <dbReference type="SAM" id="Coils"/>
    </source>
</evidence>
<evidence type="ECO:0000313" key="7">
    <source>
        <dbReference type="Proteomes" id="UP001642409"/>
    </source>
</evidence>
<gene>
    <name evidence="6" type="ORF">HINF_LOCUS19885</name>
    <name evidence="3" type="ORF">HINF_LOCUS4156</name>
    <name evidence="4" type="ORF">HINF_LOCUS47994</name>
    <name evidence="5" type="ORF">HINF_LOCUS7728</name>
</gene>
<proteinExistence type="predicted"/>
<protein>
    <submittedName>
        <fullName evidence="5">Hypothetical_protein</fullName>
    </submittedName>
</protein>
<evidence type="ECO:0000256" key="2">
    <source>
        <dbReference type="SAM" id="MobiDB-lite"/>
    </source>
</evidence>
<accession>A0AA86QVY5</accession>
<organism evidence="4">
    <name type="scientific">Hexamita inflata</name>
    <dbReference type="NCBI Taxonomy" id="28002"/>
    <lineage>
        <taxon>Eukaryota</taxon>
        <taxon>Metamonada</taxon>
        <taxon>Diplomonadida</taxon>
        <taxon>Hexamitidae</taxon>
        <taxon>Hexamitinae</taxon>
        <taxon>Hexamita</taxon>
    </lineage>
</organism>
<evidence type="ECO:0000313" key="3">
    <source>
        <dbReference type="EMBL" id="CAI9916511.1"/>
    </source>
</evidence>
<dbReference type="EMBL" id="CAXDID020000016">
    <property type="protein sequence ID" value="CAL5983663.1"/>
    <property type="molecule type" value="Genomic_DNA"/>
</dbReference>